<feature type="compositionally biased region" description="Acidic residues" evidence="1">
    <location>
        <begin position="200"/>
        <end position="214"/>
    </location>
</feature>
<organism evidence="2 3">
    <name type="scientific">Tilletia horrida</name>
    <dbReference type="NCBI Taxonomy" id="155126"/>
    <lineage>
        <taxon>Eukaryota</taxon>
        <taxon>Fungi</taxon>
        <taxon>Dikarya</taxon>
        <taxon>Basidiomycota</taxon>
        <taxon>Ustilaginomycotina</taxon>
        <taxon>Exobasidiomycetes</taxon>
        <taxon>Tilletiales</taxon>
        <taxon>Tilletiaceae</taxon>
        <taxon>Tilletia</taxon>
    </lineage>
</organism>
<feature type="compositionally biased region" description="Polar residues" evidence="1">
    <location>
        <begin position="1"/>
        <end position="10"/>
    </location>
</feature>
<proteinExistence type="predicted"/>
<keyword evidence="3" id="KW-1185">Reference proteome</keyword>
<dbReference type="AlphaFoldDB" id="A0AAN6GJF0"/>
<feature type="region of interest" description="Disordered" evidence="1">
    <location>
        <begin position="1"/>
        <end position="97"/>
    </location>
</feature>
<evidence type="ECO:0000313" key="2">
    <source>
        <dbReference type="EMBL" id="KAK0540628.1"/>
    </source>
</evidence>
<sequence length="502" mass="54861">MTDKSGSTANVARRARVQSNDSADEAELQALQHQVMSSSTSRQELAIPMGPTPVAAQVTGSQAAQHGQETALSRVGHEHGWQPAKTSTAGPILSHGETDPAILAKRRELAERMLESQRAEESSSSVVPRLASQFVAGHGASMAAAAGLDRGKAKEQVQGPERPSTPPPKSQDVTAELTAKFARLTPRSKQHLLGMLLQDEGQEEAGSGDDDQDDQGFGTLPAASSNPYRPVLQHSSTVPGVASKRARGASSEPALKIKRARERTAQDDDHQRPPHFESHSDGEDDWELKPDEMPFQPGAQAADFSRPHASIMTRLVNGQFVALWHFTEEGIMHGYERGARVAELSGSFSSFIDSVVKSADPPAATKSDLDLSFAEASAAMDMLSLCMWDAASMAPDQLRRKILEVEAAAWTKQFGLVRGHNITRTTEAAWKPVMMPYLVQIRNDYYNTPYNKRFDPTELQKDKLGPKISAWLARVQAESALKEWKQDIVTVLRSELEETMRQ</sequence>
<comment type="caution">
    <text evidence="2">The sequence shown here is derived from an EMBL/GenBank/DDBJ whole genome shotgun (WGS) entry which is preliminary data.</text>
</comment>
<feature type="compositionally biased region" description="Polar residues" evidence="1">
    <location>
        <begin position="222"/>
        <end position="238"/>
    </location>
</feature>
<feature type="non-terminal residue" evidence="2">
    <location>
        <position position="502"/>
    </location>
</feature>
<name>A0AAN6GJF0_9BASI</name>
<protein>
    <submittedName>
        <fullName evidence="2">Uncharacterized protein</fullName>
    </submittedName>
</protein>
<dbReference type="EMBL" id="JAPDMQ010000010">
    <property type="protein sequence ID" value="KAK0540628.1"/>
    <property type="molecule type" value="Genomic_DNA"/>
</dbReference>
<feature type="compositionally biased region" description="Polar residues" evidence="1">
    <location>
        <begin position="31"/>
        <end position="43"/>
    </location>
</feature>
<feature type="region of interest" description="Disordered" evidence="1">
    <location>
        <begin position="142"/>
        <end position="301"/>
    </location>
</feature>
<dbReference type="Proteomes" id="UP001176521">
    <property type="component" value="Unassembled WGS sequence"/>
</dbReference>
<feature type="compositionally biased region" description="Polar residues" evidence="1">
    <location>
        <begin position="58"/>
        <end position="71"/>
    </location>
</feature>
<reference evidence="2" key="1">
    <citation type="journal article" date="2023" name="PhytoFront">
        <title>Draft Genome Resources of Seven Strains of Tilletia horrida, Causal Agent of Kernel Smut of Rice.</title>
        <authorList>
            <person name="Khanal S."/>
            <person name="Antony Babu S."/>
            <person name="Zhou X.G."/>
        </authorList>
    </citation>
    <scope>NUCLEOTIDE SEQUENCE</scope>
    <source>
        <strain evidence="2">TX3</strain>
    </source>
</reference>
<feature type="compositionally biased region" description="Basic and acidic residues" evidence="1">
    <location>
        <begin position="262"/>
        <end position="292"/>
    </location>
</feature>
<gene>
    <name evidence="2" type="ORF">OC842_000400</name>
</gene>
<evidence type="ECO:0000313" key="3">
    <source>
        <dbReference type="Proteomes" id="UP001176521"/>
    </source>
</evidence>
<accession>A0AAN6GJF0</accession>
<evidence type="ECO:0000256" key="1">
    <source>
        <dbReference type="SAM" id="MobiDB-lite"/>
    </source>
</evidence>